<dbReference type="AlphaFoldDB" id="A0A8J6DSF2"/>
<proteinExistence type="predicted"/>
<dbReference type="Proteomes" id="UP000700334">
    <property type="component" value="Unassembled WGS sequence"/>
</dbReference>
<organism evidence="2 3">
    <name type="scientific">Galemys pyrenaicus</name>
    <name type="common">Iberian desman</name>
    <name type="synonym">Pyrenean desman</name>
    <dbReference type="NCBI Taxonomy" id="202257"/>
    <lineage>
        <taxon>Eukaryota</taxon>
        <taxon>Metazoa</taxon>
        <taxon>Chordata</taxon>
        <taxon>Craniata</taxon>
        <taxon>Vertebrata</taxon>
        <taxon>Euteleostomi</taxon>
        <taxon>Mammalia</taxon>
        <taxon>Eutheria</taxon>
        <taxon>Laurasiatheria</taxon>
        <taxon>Eulipotyphla</taxon>
        <taxon>Talpidae</taxon>
        <taxon>Galemys</taxon>
    </lineage>
</organism>
<protein>
    <submittedName>
        <fullName evidence="2">ENTH domain-containing protein 1</fullName>
    </submittedName>
</protein>
<evidence type="ECO:0000313" key="3">
    <source>
        <dbReference type="Proteomes" id="UP000700334"/>
    </source>
</evidence>
<gene>
    <name evidence="2" type="ORF">J0S82_017281</name>
</gene>
<evidence type="ECO:0000313" key="2">
    <source>
        <dbReference type="EMBL" id="KAG8518135.1"/>
    </source>
</evidence>
<comment type="caution">
    <text evidence="2">The sequence shown here is derived from an EMBL/GenBank/DDBJ whole genome shotgun (WGS) entry which is preliminary data.</text>
</comment>
<accession>A0A8J6DSF2</accession>
<keyword evidence="3" id="KW-1185">Reference proteome</keyword>
<dbReference type="EMBL" id="JAGFMF010011640">
    <property type="protein sequence ID" value="KAG8518135.1"/>
    <property type="molecule type" value="Genomic_DNA"/>
</dbReference>
<sequence length="303" mass="32699">PVPTTSEKSLSLQTKVSLDKNSDSPVATTVTENPLQTPLEKQSAAKCIETSPTLWSSSKQECVSPNLRTSRSDSSFCNQSSVETLYVSPSFKIVDPVKETIINKVSTASEGTSSFSTLSVSSPDSASPEKSVQLLPPILARPSFWTLSHKQPSASFKDRDKTARAHRPCVPGAPASSDEEENDSLNLLDILPDNSDSAQKTSHMSSSNWVEFATKNIDHFTSMSCSSLQPTRGLPRASEANYSTNVLLGEVKNAIVKLHEDLSMVIRELNVINSHLVSMSGNSTQISRSLPFSPPAEGSTDEI</sequence>
<dbReference type="OrthoDB" id="4033880at2759"/>
<feature type="region of interest" description="Disordered" evidence="1">
    <location>
        <begin position="283"/>
        <end position="303"/>
    </location>
</feature>
<name>A0A8J6DSF2_GALPY</name>
<reference evidence="2" key="1">
    <citation type="journal article" date="2021" name="Evol. Appl.">
        <title>The genome of the Pyrenean desman and the effects of bottlenecks and inbreeding on the genomic landscape of an endangered species.</title>
        <authorList>
            <person name="Escoda L."/>
            <person name="Castresana J."/>
        </authorList>
    </citation>
    <scope>NUCLEOTIDE SEQUENCE</scope>
    <source>
        <strain evidence="2">IBE-C5619</strain>
    </source>
</reference>
<feature type="compositionally biased region" description="Polar residues" evidence="1">
    <location>
        <begin position="23"/>
        <end position="37"/>
    </location>
</feature>
<feature type="region of interest" description="Disordered" evidence="1">
    <location>
        <begin position="151"/>
        <end position="182"/>
    </location>
</feature>
<feature type="non-terminal residue" evidence="2">
    <location>
        <position position="1"/>
    </location>
</feature>
<feature type="region of interest" description="Disordered" evidence="1">
    <location>
        <begin position="1"/>
        <end position="37"/>
    </location>
</feature>
<evidence type="ECO:0000256" key="1">
    <source>
        <dbReference type="SAM" id="MobiDB-lite"/>
    </source>
</evidence>
<feature type="compositionally biased region" description="Polar residues" evidence="1">
    <location>
        <begin position="1"/>
        <end position="16"/>
    </location>
</feature>